<reference evidence="2" key="1">
    <citation type="submission" date="2017-06" db="EMBL/GenBank/DDBJ databases">
        <authorList>
            <person name="Varghese N."/>
            <person name="Submissions S."/>
        </authorList>
    </citation>
    <scope>NUCLEOTIDE SEQUENCE [LARGE SCALE GENOMIC DNA]</scope>
    <source>
        <strain evidence="2">DSM 27993</strain>
    </source>
</reference>
<gene>
    <name evidence="1" type="ORF">SAMN04488111_0200</name>
</gene>
<dbReference type="AlphaFoldDB" id="A0A238VBN5"/>
<evidence type="ECO:0000313" key="1">
    <source>
        <dbReference type="EMBL" id="SNR31457.1"/>
    </source>
</evidence>
<organism evidence="1 2">
    <name type="scientific">Lutibacter flavus</name>
    <dbReference type="NCBI Taxonomy" id="691689"/>
    <lineage>
        <taxon>Bacteria</taxon>
        <taxon>Pseudomonadati</taxon>
        <taxon>Bacteroidota</taxon>
        <taxon>Flavobacteriia</taxon>
        <taxon>Flavobacteriales</taxon>
        <taxon>Flavobacteriaceae</taxon>
        <taxon>Lutibacter</taxon>
    </lineage>
</organism>
<name>A0A238VBN5_9FLAO</name>
<keyword evidence="2" id="KW-1185">Reference proteome</keyword>
<dbReference type="EMBL" id="FZNX01000001">
    <property type="protein sequence ID" value="SNR31457.1"/>
    <property type="molecule type" value="Genomic_DNA"/>
</dbReference>
<evidence type="ECO:0000313" key="2">
    <source>
        <dbReference type="Proteomes" id="UP000198412"/>
    </source>
</evidence>
<dbReference type="Proteomes" id="UP000198412">
    <property type="component" value="Unassembled WGS sequence"/>
</dbReference>
<dbReference type="OrthoDB" id="3469892at2"/>
<dbReference type="RefSeq" id="WP_089376572.1">
    <property type="nucleotide sequence ID" value="NZ_FZNX01000001.1"/>
</dbReference>
<proteinExistence type="predicted"/>
<sequence>MRTIDVLVIIDCLSATASGNLKNNAYIVDTNGYEGSWNEGTSQLVTVCQDGQGLSWGITSVNPGNQVNIVSFSGQLITSKICIPQKQGIPGAETWKGKVQSRGGIGQYKYTLALSINGKSMSFDAFIKVV</sequence>
<accession>A0A238VBN5</accession>
<protein>
    <submittedName>
        <fullName evidence="1">Uncharacterized protein</fullName>
    </submittedName>
</protein>